<accession>A0A1N7RWN3</accession>
<name>A0A1N7RWN3_9BURK</name>
<sequence>MTRITLYIEMKALTSYQEAVRW</sequence>
<protein>
    <submittedName>
        <fullName evidence="1">Uncharacterized protein</fullName>
    </submittedName>
</protein>
<dbReference type="EMBL" id="CYGY02000023">
    <property type="protein sequence ID" value="SIT39483.1"/>
    <property type="molecule type" value="Genomic_DNA"/>
</dbReference>
<evidence type="ECO:0000313" key="2">
    <source>
        <dbReference type="Proteomes" id="UP000195569"/>
    </source>
</evidence>
<proteinExistence type="predicted"/>
<gene>
    <name evidence="1" type="ORF">BN2476_230032</name>
</gene>
<dbReference type="AlphaFoldDB" id="A0A1N7RWN3"/>
<organism evidence="1 2">
    <name type="scientific">Paraburkholderia piptadeniae</name>
    <dbReference type="NCBI Taxonomy" id="1701573"/>
    <lineage>
        <taxon>Bacteria</taxon>
        <taxon>Pseudomonadati</taxon>
        <taxon>Pseudomonadota</taxon>
        <taxon>Betaproteobacteria</taxon>
        <taxon>Burkholderiales</taxon>
        <taxon>Burkholderiaceae</taxon>
        <taxon>Paraburkholderia</taxon>
    </lineage>
</organism>
<keyword evidence="2" id="KW-1185">Reference proteome</keyword>
<reference evidence="1" key="1">
    <citation type="submission" date="2016-12" db="EMBL/GenBank/DDBJ databases">
        <authorList>
            <person name="Moulin L."/>
        </authorList>
    </citation>
    <scope>NUCLEOTIDE SEQUENCE [LARGE SCALE GENOMIC DNA]</scope>
    <source>
        <strain evidence="1">STM 7183</strain>
    </source>
</reference>
<evidence type="ECO:0000313" key="1">
    <source>
        <dbReference type="EMBL" id="SIT39483.1"/>
    </source>
</evidence>
<comment type="caution">
    <text evidence="1">The sequence shown here is derived from an EMBL/GenBank/DDBJ whole genome shotgun (WGS) entry which is preliminary data.</text>
</comment>
<dbReference type="Proteomes" id="UP000195569">
    <property type="component" value="Unassembled WGS sequence"/>
</dbReference>